<evidence type="ECO:0000256" key="3">
    <source>
        <dbReference type="PROSITE-ProRule" id="PRU00023"/>
    </source>
</evidence>
<dbReference type="RefSeq" id="XP_045955281.1">
    <property type="nucleotide sequence ID" value="XM_046103523.1"/>
</dbReference>
<feature type="repeat" description="ANK" evidence="3">
    <location>
        <begin position="479"/>
        <end position="511"/>
    </location>
</feature>
<keyword evidence="1" id="KW-0677">Repeat</keyword>
<evidence type="ECO:0000256" key="4">
    <source>
        <dbReference type="SAM" id="MobiDB-lite"/>
    </source>
</evidence>
<comment type="caution">
    <text evidence="5">The sequence shown here is derived from an EMBL/GenBank/DDBJ whole genome shotgun (WGS) entry which is preliminary data.</text>
</comment>
<dbReference type="PANTHER" id="PTHR24171">
    <property type="entry name" value="ANKYRIN REPEAT DOMAIN-CONTAINING PROTEIN 39-RELATED"/>
    <property type="match status" value="1"/>
</dbReference>
<dbReference type="GeneID" id="70132415"/>
<gene>
    <name evidence="5" type="ORF">BKA67DRAFT_575751</name>
</gene>
<feature type="repeat" description="ANK" evidence="3">
    <location>
        <begin position="645"/>
        <end position="677"/>
    </location>
</feature>
<dbReference type="Pfam" id="PF12796">
    <property type="entry name" value="Ank_2"/>
    <property type="match status" value="3"/>
</dbReference>
<feature type="compositionally biased region" description="Polar residues" evidence="4">
    <location>
        <begin position="181"/>
        <end position="194"/>
    </location>
</feature>
<feature type="repeat" description="ANK" evidence="3">
    <location>
        <begin position="411"/>
        <end position="443"/>
    </location>
</feature>
<evidence type="ECO:0000256" key="1">
    <source>
        <dbReference type="ARBA" id="ARBA00022737"/>
    </source>
</evidence>
<protein>
    <submittedName>
        <fullName evidence="5">Ankyrin repeat-containing domain protein</fullName>
    </submittedName>
</protein>
<name>A0A9P8ZVH7_9PEZI</name>
<dbReference type="Gene3D" id="1.25.40.20">
    <property type="entry name" value="Ankyrin repeat-containing domain"/>
    <property type="match status" value="2"/>
</dbReference>
<feature type="region of interest" description="Disordered" evidence="4">
    <location>
        <begin position="181"/>
        <end position="243"/>
    </location>
</feature>
<organism evidence="5 6">
    <name type="scientific">Truncatella angustata</name>
    <dbReference type="NCBI Taxonomy" id="152316"/>
    <lineage>
        <taxon>Eukaryota</taxon>
        <taxon>Fungi</taxon>
        <taxon>Dikarya</taxon>
        <taxon>Ascomycota</taxon>
        <taxon>Pezizomycotina</taxon>
        <taxon>Sordariomycetes</taxon>
        <taxon>Xylariomycetidae</taxon>
        <taxon>Amphisphaeriales</taxon>
        <taxon>Sporocadaceae</taxon>
        <taxon>Truncatella</taxon>
    </lineage>
</organism>
<dbReference type="PROSITE" id="PS50297">
    <property type="entry name" value="ANK_REP_REGION"/>
    <property type="match status" value="2"/>
</dbReference>
<dbReference type="EMBL" id="JAGPXC010000007">
    <property type="protein sequence ID" value="KAH6648774.1"/>
    <property type="molecule type" value="Genomic_DNA"/>
</dbReference>
<dbReference type="Proteomes" id="UP000758603">
    <property type="component" value="Unassembled WGS sequence"/>
</dbReference>
<evidence type="ECO:0000313" key="5">
    <source>
        <dbReference type="EMBL" id="KAH6648774.1"/>
    </source>
</evidence>
<dbReference type="PANTHER" id="PTHR24171:SF9">
    <property type="entry name" value="ANKYRIN REPEAT DOMAIN-CONTAINING PROTEIN 39"/>
    <property type="match status" value="1"/>
</dbReference>
<dbReference type="PROSITE" id="PS50088">
    <property type="entry name" value="ANK_REPEAT"/>
    <property type="match status" value="3"/>
</dbReference>
<feature type="compositionally biased region" description="Polar residues" evidence="4">
    <location>
        <begin position="227"/>
        <end position="243"/>
    </location>
</feature>
<dbReference type="InterPro" id="IPR036770">
    <property type="entry name" value="Ankyrin_rpt-contain_sf"/>
</dbReference>
<sequence>MDTTTPLDLAATCAELVGATGSSAVKLNQLLRVYRDMPAELRELQRQIATSKQTLDRLLPWLDRDEPAFQHANDIEALDLHFNAIAFLVRDVQDHVAALEEARSSPFPNWTSFQHIWTNEDIGESGARLDRQLGGLEVYLKVTRPESEAQRLIEITNMEDKACLIAAWDDAAMYMAPPTYASPTIDTARPSNPMVSVDRPISPMNSVVENDGPATPTSRSSQSTPSVAYSSATDQTESSDSQAANYTALSHSVMLPASMSQLTVGAGRRNNYWLDALKNKSSINIPSARKIKSVAMLQKAPIEAAATQGVKVQGDEAYPAEFKKRVSDYARGISPIWEPTTVPSKKKGTKQIYRNRFTREHSDDLSPEKLQSQFKVTERKLWDAIVNREVEKVRRTMEHRWTDNLVVEKRDRTTALLLAASLGLCSIVQILVSLGASANHPDKYGATAMHYAADFGCAGCLRILALANGRSDLDSPKTHVKTALFYAAKRGNLEAVQALLSFGAHVYTHSSTPQETVLYAAVGSGNIEVVEAVLQRGGNPGESFDTLALASLKSREILALLVQAGANIDMRDSAQETLLYKYIKKCDVDMVSFLFSLNAKPAPAANALGIMTAHLALEKGGYPHSAALIKVLLDVGGRVDLQNAIGQTTLHLAVLWGRADVAEVLCQRGANINIKDKKGTTPFQETQELGYQRRVGNTTLADYPGTKAVLERWQQGSVSRVAEVHGYSKAVPEIDGRLASKPRVEADNKLKPTCELGDVKSRFELASSSLLVHELDTRRHSISRKPVLAELPAS</sequence>
<dbReference type="AlphaFoldDB" id="A0A9P8ZVH7"/>
<feature type="compositionally biased region" description="Low complexity" evidence="4">
    <location>
        <begin position="213"/>
        <end position="226"/>
    </location>
</feature>
<keyword evidence="6" id="KW-1185">Reference proteome</keyword>
<dbReference type="SMART" id="SM00248">
    <property type="entry name" value="ANK"/>
    <property type="match status" value="6"/>
</dbReference>
<evidence type="ECO:0000256" key="2">
    <source>
        <dbReference type="ARBA" id="ARBA00023043"/>
    </source>
</evidence>
<evidence type="ECO:0000313" key="6">
    <source>
        <dbReference type="Proteomes" id="UP000758603"/>
    </source>
</evidence>
<dbReference type="InterPro" id="IPR002110">
    <property type="entry name" value="Ankyrin_rpt"/>
</dbReference>
<dbReference type="SUPFAM" id="SSF48403">
    <property type="entry name" value="Ankyrin repeat"/>
    <property type="match status" value="1"/>
</dbReference>
<reference evidence="5" key="1">
    <citation type="journal article" date="2021" name="Nat. Commun.">
        <title>Genetic determinants of endophytism in the Arabidopsis root mycobiome.</title>
        <authorList>
            <person name="Mesny F."/>
            <person name="Miyauchi S."/>
            <person name="Thiergart T."/>
            <person name="Pickel B."/>
            <person name="Atanasova L."/>
            <person name="Karlsson M."/>
            <person name="Huettel B."/>
            <person name="Barry K.W."/>
            <person name="Haridas S."/>
            <person name="Chen C."/>
            <person name="Bauer D."/>
            <person name="Andreopoulos W."/>
            <person name="Pangilinan J."/>
            <person name="LaButti K."/>
            <person name="Riley R."/>
            <person name="Lipzen A."/>
            <person name="Clum A."/>
            <person name="Drula E."/>
            <person name="Henrissat B."/>
            <person name="Kohler A."/>
            <person name="Grigoriev I.V."/>
            <person name="Martin F.M."/>
            <person name="Hacquard S."/>
        </authorList>
    </citation>
    <scope>NUCLEOTIDE SEQUENCE</scope>
    <source>
        <strain evidence="5">MPI-SDFR-AT-0073</strain>
    </source>
</reference>
<dbReference type="OrthoDB" id="426293at2759"/>
<accession>A0A9P8ZVH7</accession>
<proteinExistence type="predicted"/>
<keyword evidence="2 3" id="KW-0040">ANK repeat</keyword>